<evidence type="ECO:0008006" key="3">
    <source>
        <dbReference type="Google" id="ProtNLM"/>
    </source>
</evidence>
<keyword evidence="2" id="KW-1185">Reference proteome</keyword>
<comment type="caution">
    <text evidence="1">The sequence shown here is derived from an EMBL/GenBank/DDBJ whole genome shotgun (WGS) entry which is preliminary data.</text>
</comment>
<dbReference type="EMBL" id="JBHSAJ010000037">
    <property type="protein sequence ID" value="MFC3935644.1"/>
    <property type="molecule type" value="Genomic_DNA"/>
</dbReference>
<name>A0ABV8DAQ9_9BURK</name>
<protein>
    <recommendedName>
        <fullName evidence="3">MarR family transcriptional regulator</fullName>
    </recommendedName>
</protein>
<gene>
    <name evidence="1" type="ORF">ACFOW3_13565</name>
</gene>
<evidence type="ECO:0000313" key="1">
    <source>
        <dbReference type="EMBL" id="MFC3935644.1"/>
    </source>
</evidence>
<dbReference type="Proteomes" id="UP001595693">
    <property type="component" value="Unassembled WGS sequence"/>
</dbReference>
<organism evidence="1 2">
    <name type="scientific">Acidovorax facilis</name>
    <dbReference type="NCBI Taxonomy" id="12917"/>
    <lineage>
        <taxon>Bacteria</taxon>
        <taxon>Pseudomonadati</taxon>
        <taxon>Pseudomonadota</taxon>
        <taxon>Betaproteobacteria</taxon>
        <taxon>Burkholderiales</taxon>
        <taxon>Comamonadaceae</taxon>
        <taxon>Acidovorax</taxon>
    </lineage>
</organism>
<proteinExistence type="predicted"/>
<evidence type="ECO:0000313" key="2">
    <source>
        <dbReference type="Proteomes" id="UP001595693"/>
    </source>
</evidence>
<sequence>MTDKNLSEKRSSRVQVLEAVHALNDQEMEINVSALVRHTGLKVVTVNDCIKELKERGDIFSPARGIYKPSLRHEPSESVILIAMPTGHVKLEKGDTVMEFTPHEWRLQVAPFAAGASAQTAVIEATHHTLQLLEQVRKLQRQVDGLRTVIATNPAQLALLEAA</sequence>
<reference evidence="2" key="1">
    <citation type="journal article" date="2019" name="Int. J. Syst. Evol. Microbiol.">
        <title>The Global Catalogue of Microorganisms (GCM) 10K type strain sequencing project: providing services to taxonomists for standard genome sequencing and annotation.</title>
        <authorList>
            <consortium name="The Broad Institute Genomics Platform"/>
            <consortium name="The Broad Institute Genome Sequencing Center for Infectious Disease"/>
            <person name="Wu L."/>
            <person name="Ma J."/>
        </authorList>
    </citation>
    <scope>NUCLEOTIDE SEQUENCE [LARGE SCALE GENOMIC DNA]</scope>
    <source>
        <strain evidence="2">CCUG 2113</strain>
    </source>
</reference>
<dbReference type="RefSeq" id="WP_156358668.1">
    <property type="nucleotide sequence ID" value="NZ_JAMXAX010000009.1"/>
</dbReference>
<accession>A0ABV8DAQ9</accession>